<name>A0A9X2BXJ6_9PROT</name>
<dbReference type="RefSeq" id="WP_248668147.1">
    <property type="nucleotide sequence ID" value="NZ_JALPRX010000073.1"/>
</dbReference>
<dbReference type="InterPro" id="IPR001412">
    <property type="entry name" value="aa-tRNA-synth_I_CS"/>
</dbReference>
<dbReference type="InterPro" id="IPR015413">
    <property type="entry name" value="Methionyl/Leucyl_tRNA_Synth"/>
</dbReference>
<accession>A0A9X2BXJ6</accession>
<keyword evidence="4 9" id="KW-0547">Nucleotide-binding</keyword>
<dbReference type="GO" id="GO:0005829">
    <property type="term" value="C:cytosol"/>
    <property type="evidence" value="ECO:0007669"/>
    <property type="project" value="TreeGrafter"/>
</dbReference>
<dbReference type="Pfam" id="PF09334">
    <property type="entry name" value="tRNA-synt_1g"/>
    <property type="match status" value="1"/>
</dbReference>
<evidence type="ECO:0000259" key="15">
    <source>
        <dbReference type="Pfam" id="PF13603"/>
    </source>
</evidence>
<evidence type="ECO:0000256" key="7">
    <source>
        <dbReference type="ARBA" id="ARBA00023146"/>
    </source>
</evidence>
<feature type="domain" description="Leucyl-tRNA synthetase editing" evidence="15">
    <location>
        <begin position="246"/>
        <end position="436"/>
    </location>
</feature>
<keyword evidence="5 9" id="KW-0067">ATP-binding</keyword>
<dbReference type="InterPro" id="IPR013155">
    <property type="entry name" value="M/V/L/I-tRNA-synth_anticd-bd"/>
</dbReference>
<dbReference type="InterPro" id="IPR009008">
    <property type="entry name" value="Val/Leu/Ile-tRNA-synth_edit"/>
</dbReference>
<comment type="similarity">
    <text evidence="1 9 10">Belongs to the class-I aminoacyl-tRNA synthetase family.</text>
</comment>
<feature type="domain" description="Aminoacyl-tRNA synthetase class Ia" evidence="12">
    <location>
        <begin position="639"/>
        <end position="685"/>
    </location>
</feature>
<keyword evidence="6 9" id="KW-0648">Protein biosynthesis</keyword>
<feature type="domain" description="Methionyl/Leucyl tRNA synthetase" evidence="14">
    <location>
        <begin position="61"/>
        <end position="195"/>
    </location>
</feature>
<dbReference type="Pfam" id="PF00133">
    <property type="entry name" value="tRNA-synt_1"/>
    <property type="match status" value="2"/>
</dbReference>
<dbReference type="InterPro" id="IPR014729">
    <property type="entry name" value="Rossmann-like_a/b/a_fold"/>
</dbReference>
<dbReference type="SUPFAM" id="SSF47323">
    <property type="entry name" value="Anticodon-binding domain of a subclass of class I aminoacyl-tRNA synthetases"/>
    <property type="match status" value="1"/>
</dbReference>
<evidence type="ECO:0000259" key="14">
    <source>
        <dbReference type="Pfam" id="PF09334"/>
    </source>
</evidence>
<dbReference type="Gene3D" id="2.20.28.290">
    <property type="match status" value="1"/>
</dbReference>
<feature type="domain" description="Aminoacyl-tRNA synthetase class Ia" evidence="12">
    <location>
        <begin position="450"/>
        <end position="606"/>
    </location>
</feature>
<dbReference type="Gene3D" id="3.40.50.620">
    <property type="entry name" value="HUPs"/>
    <property type="match status" value="2"/>
</dbReference>
<evidence type="ECO:0000256" key="5">
    <source>
        <dbReference type="ARBA" id="ARBA00022840"/>
    </source>
</evidence>
<dbReference type="GO" id="GO:0005524">
    <property type="term" value="F:ATP binding"/>
    <property type="evidence" value="ECO:0007669"/>
    <property type="project" value="UniProtKB-UniRule"/>
</dbReference>
<evidence type="ECO:0000256" key="9">
    <source>
        <dbReference type="HAMAP-Rule" id="MF_00049"/>
    </source>
</evidence>
<dbReference type="SUPFAM" id="SSF52374">
    <property type="entry name" value="Nucleotidylyl transferase"/>
    <property type="match status" value="1"/>
</dbReference>
<feature type="compositionally biased region" description="Low complexity" evidence="11">
    <location>
        <begin position="11"/>
        <end position="20"/>
    </location>
</feature>
<dbReference type="CDD" id="cd07958">
    <property type="entry name" value="Anticodon_Ia_Leu_BEm"/>
    <property type="match status" value="1"/>
</dbReference>
<dbReference type="Proteomes" id="UP001139516">
    <property type="component" value="Unassembled WGS sequence"/>
</dbReference>
<keyword evidence="2 9" id="KW-0963">Cytoplasm</keyword>
<proteinExistence type="inferred from homology"/>
<feature type="domain" description="Methionyl/Valyl/Leucyl/Isoleucyl-tRNA synthetase anticodon-binding" evidence="13">
    <location>
        <begin position="726"/>
        <end position="862"/>
    </location>
</feature>
<dbReference type="GO" id="GO:0004823">
    <property type="term" value="F:leucine-tRNA ligase activity"/>
    <property type="evidence" value="ECO:0007669"/>
    <property type="project" value="UniProtKB-UniRule"/>
</dbReference>
<comment type="catalytic activity">
    <reaction evidence="8 9">
        <text>tRNA(Leu) + L-leucine + ATP = L-leucyl-tRNA(Leu) + AMP + diphosphate</text>
        <dbReference type="Rhea" id="RHEA:11688"/>
        <dbReference type="Rhea" id="RHEA-COMP:9613"/>
        <dbReference type="Rhea" id="RHEA-COMP:9622"/>
        <dbReference type="ChEBI" id="CHEBI:30616"/>
        <dbReference type="ChEBI" id="CHEBI:33019"/>
        <dbReference type="ChEBI" id="CHEBI:57427"/>
        <dbReference type="ChEBI" id="CHEBI:78442"/>
        <dbReference type="ChEBI" id="CHEBI:78494"/>
        <dbReference type="ChEBI" id="CHEBI:456215"/>
        <dbReference type="EC" id="6.1.1.4"/>
    </reaction>
</comment>
<dbReference type="NCBIfam" id="TIGR00396">
    <property type="entry name" value="leuS_bact"/>
    <property type="match status" value="1"/>
</dbReference>
<dbReference type="SUPFAM" id="SSF50677">
    <property type="entry name" value="ValRS/IleRS/LeuRS editing domain"/>
    <property type="match status" value="1"/>
</dbReference>
<feature type="binding site" evidence="9">
    <location>
        <position position="648"/>
    </location>
    <ligand>
        <name>ATP</name>
        <dbReference type="ChEBI" id="CHEBI:30616"/>
    </ligand>
</feature>
<feature type="short sequence motif" description="'HIGH' region" evidence="9">
    <location>
        <begin position="66"/>
        <end position="76"/>
    </location>
</feature>
<keyword evidence="3 9" id="KW-0436">Ligase</keyword>
<dbReference type="Pfam" id="PF08264">
    <property type="entry name" value="Anticodon_1"/>
    <property type="match status" value="1"/>
</dbReference>
<dbReference type="InterPro" id="IPR009080">
    <property type="entry name" value="tRNAsynth_Ia_anticodon-bd"/>
</dbReference>
<dbReference type="PRINTS" id="PR00985">
    <property type="entry name" value="TRNASYNTHLEU"/>
</dbReference>
<comment type="caution">
    <text evidence="16">The sequence shown here is derived from an EMBL/GenBank/DDBJ whole genome shotgun (WGS) entry which is preliminary data.</text>
</comment>
<evidence type="ECO:0000256" key="10">
    <source>
        <dbReference type="RuleBase" id="RU363035"/>
    </source>
</evidence>
<dbReference type="InterPro" id="IPR002300">
    <property type="entry name" value="aa-tRNA-synth_Ia"/>
</dbReference>
<comment type="subcellular location">
    <subcellularLocation>
        <location evidence="9">Cytoplasm</location>
    </subcellularLocation>
</comment>
<evidence type="ECO:0000256" key="6">
    <source>
        <dbReference type="ARBA" id="ARBA00022917"/>
    </source>
</evidence>
<dbReference type="Gene3D" id="3.90.740.10">
    <property type="entry name" value="Valyl/Leucyl/Isoleucyl-tRNA synthetase, editing domain"/>
    <property type="match status" value="1"/>
</dbReference>
<evidence type="ECO:0000259" key="13">
    <source>
        <dbReference type="Pfam" id="PF08264"/>
    </source>
</evidence>
<evidence type="ECO:0000256" key="11">
    <source>
        <dbReference type="SAM" id="MobiDB-lite"/>
    </source>
</evidence>
<evidence type="ECO:0000256" key="2">
    <source>
        <dbReference type="ARBA" id="ARBA00022490"/>
    </source>
</evidence>
<dbReference type="HAMAP" id="MF_00049_B">
    <property type="entry name" value="Leu_tRNA_synth_B"/>
    <property type="match status" value="1"/>
</dbReference>
<dbReference type="EC" id="6.1.1.4" evidence="9"/>
<evidence type="ECO:0000259" key="12">
    <source>
        <dbReference type="Pfam" id="PF00133"/>
    </source>
</evidence>
<feature type="short sequence motif" description="'KMSKS' region" evidence="9">
    <location>
        <begin position="645"/>
        <end position="649"/>
    </location>
</feature>
<gene>
    <name evidence="9 16" type="primary">leuS</name>
    <name evidence="16" type="ORF">M0638_16755</name>
</gene>
<dbReference type="CDD" id="cd00812">
    <property type="entry name" value="LeuRS_core"/>
    <property type="match status" value="1"/>
</dbReference>
<evidence type="ECO:0000256" key="3">
    <source>
        <dbReference type="ARBA" id="ARBA00022598"/>
    </source>
</evidence>
<dbReference type="PANTHER" id="PTHR43740">
    <property type="entry name" value="LEUCYL-TRNA SYNTHETASE"/>
    <property type="match status" value="1"/>
</dbReference>
<dbReference type="Pfam" id="PF13603">
    <property type="entry name" value="tRNA-synt_1_2"/>
    <property type="match status" value="1"/>
</dbReference>
<dbReference type="GO" id="GO:0006429">
    <property type="term" value="P:leucyl-tRNA aminoacylation"/>
    <property type="evidence" value="ECO:0007669"/>
    <property type="project" value="UniProtKB-UniRule"/>
</dbReference>
<reference evidence="16" key="1">
    <citation type="submission" date="2022-04" db="EMBL/GenBank/DDBJ databases">
        <title>Roseomonas acroporae sp. nov., isolated from coral Acropora digitifera.</title>
        <authorList>
            <person name="Sun H."/>
        </authorList>
    </citation>
    <scope>NUCLEOTIDE SEQUENCE</scope>
    <source>
        <strain evidence="16">NAR14</strain>
    </source>
</reference>
<evidence type="ECO:0000313" key="17">
    <source>
        <dbReference type="Proteomes" id="UP001139516"/>
    </source>
</evidence>
<dbReference type="Gene3D" id="1.10.730.10">
    <property type="entry name" value="Isoleucyl-tRNA Synthetase, Domain 1"/>
    <property type="match status" value="2"/>
</dbReference>
<dbReference type="FunFam" id="1.10.730.10:FF:000002">
    <property type="entry name" value="Leucine--tRNA ligase"/>
    <property type="match status" value="1"/>
</dbReference>
<dbReference type="AlphaFoldDB" id="A0A9X2BXJ6"/>
<evidence type="ECO:0000256" key="4">
    <source>
        <dbReference type="ARBA" id="ARBA00022741"/>
    </source>
</evidence>
<organism evidence="16 17">
    <name type="scientific">Roseomonas acroporae</name>
    <dbReference type="NCBI Taxonomy" id="2937791"/>
    <lineage>
        <taxon>Bacteria</taxon>
        <taxon>Pseudomonadati</taxon>
        <taxon>Pseudomonadota</taxon>
        <taxon>Alphaproteobacteria</taxon>
        <taxon>Acetobacterales</taxon>
        <taxon>Roseomonadaceae</taxon>
        <taxon>Roseomonas</taxon>
    </lineage>
</organism>
<protein>
    <recommendedName>
        <fullName evidence="9">Leucine--tRNA ligase</fullName>
        <ecNumber evidence="9">6.1.1.4</ecNumber>
    </recommendedName>
    <alternativeName>
        <fullName evidence="9">Leucyl-tRNA synthetase</fullName>
        <shortName evidence="9">LeuRS</shortName>
    </alternativeName>
</protein>
<dbReference type="InterPro" id="IPR002302">
    <property type="entry name" value="Leu-tRNA-ligase"/>
</dbReference>
<dbReference type="EMBL" id="JALPRX010000073">
    <property type="protein sequence ID" value="MCK8786029.1"/>
    <property type="molecule type" value="Genomic_DNA"/>
</dbReference>
<dbReference type="PANTHER" id="PTHR43740:SF2">
    <property type="entry name" value="LEUCINE--TRNA LIGASE, MITOCHONDRIAL"/>
    <property type="match status" value="1"/>
</dbReference>
<keyword evidence="7 9" id="KW-0030">Aminoacyl-tRNA synthetase</keyword>
<sequence length="898" mass="98231">MNDVPSPTDTLPAAAAGRPEPAAELRHDFRAAEPRWQAEWERRGCFAVPDVPDGSRPKYYVLEMFPYPSGKIHMGHVRNYTLGDVVARYKRARGHQVLHPMGWDAFGLPAENAARDRGVHPAAWTYQNIANMRAELKRMGLSLDWSREFATCDPEYYGQQQRLFVRLMRAGLVERRESWVNWDPVDNTVLANEQVIDGRGWRSGAPVEKKRLSQWFFAITKYAPALLAALDDLPRWPERVKTMQANWIGRSEGARVRFPLVEPVAGPEGRITEAEVFTTRPDTLFGMSFLAVAPEHPIAAAVAARDPKAAEFVAECRALGTSEAAIEQAEKRGYDTGLRVAHPFIEGATFPVWIANFVLMEYGTGAIFACPAGDQRDLDFARKYGLPVLPVVRPADAGEDFTVGDTAFTDDGIAFNSGFLDGLPTAEAKLAAIAKLEELGAGTRVVNWRLRDWGVSRQRYWGCPIPVIHCDSCGAVPVPEDQLPVRLPEDVDFSRPGNPLDHHPTWKHVACPSCGAPARRETDTCDTFVDSSWYFARFTAPRAGEPLVRAAADGWMPVDQYIGGIEHAILHLLYSRFFTRALHDTGELAAEEPFAGLFTQGMVTHASYRAADGRWLYPAEVEVRADGTAVARETGKAVTVGRGEKMSKSKNNTVDPGGIIDRYGADTARWFILSDNPPDRDMEWSEAGVAGASRFTQRLYRLVAGAAGGLPAPEAPLTAEPGSAARKLRQATHRTIAAVTEALEGFNFNVAVARLYELTNAVGEASGGEASGDAAPALGAARREALETLARLSAPMMPHLAEELWSLLRPAGRDGGAEALVAELDWPEADPALLAADTVKLAVQVLGKLRATIEVPVGTPEAEVLARAEAEENVQRAIDGRPIRKRIHVPGRIVNFVV</sequence>
<dbReference type="GO" id="GO:0002161">
    <property type="term" value="F:aminoacyl-tRNA deacylase activity"/>
    <property type="evidence" value="ECO:0007669"/>
    <property type="project" value="InterPro"/>
</dbReference>
<evidence type="ECO:0000313" key="16">
    <source>
        <dbReference type="EMBL" id="MCK8786029.1"/>
    </source>
</evidence>
<feature type="region of interest" description="Disordered" evidence="11">
    <location>
        <begin position="1"/>
        <end position="21"/>
    </location>
</feature>
<keyword evidence="17" id="KW-1185">Reference proteome</keyword>
<dbReference type="InterPro" id="IPR025709">
    <property type="entry name" value="Leu_tRNA-synth_edit"/>
</dbReference>
<dbReference type="Gene3D" id="3.10.20.590">
    <property type="match status" value="1"/>
</dbReference>
<dbReference type="PROSITE" id="PS00178">
    <property type="entry name" value="AA_TRNA_LIGASE_I"/>
    <property type="match status" value="1"/>
</dbReference>
<evidence type="ECO:0000256" key="8">
    <source>
        <dbReference type="ARBA" id="ARBA00047469"/>
    </source>
</evidence>
<evidence type="ECO:0000256" key="1">
    <source>
        <dbReference type="ARBA" id="ARBA00005594"/>
    </source>
</evidence>